<dbReference type="Gene3D" id="3.30.530.20">
    <property type="match status" value="1"/>
</dbReference>
<proteinExistence type="inferred from homology"/>
<comment type="subunit">
    <text evidence="2">Interacts with coenzyme Q.</text>
</comment>
<dbReference type="PANTHER" id="PTHR12901">
    <property type="entry name" value="SPERM PROTEIN HOMOLOG"/>
    <property type="match status" value="1"/>
</dbReference>
<evidence type="ECO:0000259" key="4">
    <source>
        <dbReference type="Pfam" id="PF03364"/>
    </source>
</evidence>
<dbReference type="PANTHER" id="PTHR12901:SF10">
    <property type="entry name" value="COENZYME Q-BINDING PROTEIN COQ10, MITOCHONDRIAL"/>
    <property type="match status" value="1"/>
</dbReference>
<name>A0AAD4C6C3_BOLED</name>
<dbReference type="GO" id="GO:0045333">
    <property type="term" value="P:cellular respiration"/>
    <property type="evidence" value="ECO:0007669"/>
    <property type="project" value="InterPro"/>
</dbReference>
<gene>
    <name evidence="5" type="ORF">L210DRAFT_3520608</name>
</gene>
<evidence type="ECO:0000313" key="6">
    <source>
        <dbReference type="Proteomes" id="UP001194468"/>
    </source>
</evidence>
<evidence type="ECO:0000256" key="1">
    <source>
        <dbReference type="ARBA" id="ARBA00006885"/>
    </source>
</evidence>
<protein>
    <submittedName>
        <fullName evidence="5">Dehydrase and lipid transport-domain-containing protein</fullName>
    </submittedName>
</protein>
<sequence length="215" mass="24308">MLRAFQRATTRHEQRTFFNFSKFSSTDPLAHNDPETQDYHEQRILPYRRNELYKIIADVESYSNFVPYCTRSRILESKAWQDGTTVMEAELTVGFLAFRESYVSTVTCKPNECVEAVASTSSPLFKTLTTTWRLQPVSASSLRLSTSLSQDVSARSFASRTPLDQGPTLVTLDLAFAFANPVHATVSVAFFGQMSKLMVKAFEQRCIALYGPRTD</sequence>
<dbReference type="SUPFAM" id="SSF55961">
    <property type="entry name" value="Bet v1-like"/>
    <property type="match status" value="1"/>
</dbReference>
<dbReference type="InterPro" id="IPR005031">
    <property type="entry name" value="COQ10_START"/>
</dbReference>
<dbReference type="GO" id="GO:0048039">
    <property type="term" value="F:ubiquinone binding"/>
    <property type="evidence" value="ECO:0007669"/>
    <property type="project" value="InterPro"/>
</dbReference>
<evidence type="ECO:0000256" key="2">
    <source>
        <dbReference type="ARBA" id="ARBA00011814"/>
    </source>
</evidence>
<comment type="similarity">
    <text evidence="1">Belongs to the COQ10 family.</text>
</comment>
<dbReference type="InterPro" id="IPR044996">
    <property type="entry name" value="COQ10-like"/>
</dbReference>
<dbReference type="EMBL" id="WHUW01000002">
    <property type="protein sequence ID" value="KAF8450469.1"/>
    <property type="molecule type" value="Genomic_DNA"/>
</dbReference>
<comment type="function">
    <text evidence="3">Required for the function of coenzyme Q in the respiratory chain. May serve as a chaperone or may be involved in the transport of Q6 from its site of synthesis to the catalytic sites of the respiratory complexes.</text>
</comment>
<evidence type="ECO:0000313" key="5">
    <source>
        <dbReference type="EMBL" id="KAF8450469.1"/>
    </source>
</evidence>
<dbReference type="Pfam" id="PF03364">
    <property type="entry name" value="Polyketide_cyc"/>
    <property type="match status" value="1"/>
</dbReference>
<comment type="caution">
    <text evidence="5">The sequence shown here is derived from an EMBL/GenBank/DDBJ whole genome shotgun (WGS) entry which is preliminary data.</text>
</comment>
<feature type="domain" description="Coenzyme Q-binding protein COQ10 START" evidence="4">
    <location>
        <begin position="46"/>
        <end position="203"/>
    </location>
</feature>
<reference evidence="5" key="1">
    <citation type="submission" date="2019-10" db="EMBL/GenBank/DDBJ databases">
        <authorList>
            <consortium name="DOE Joint Genome Institute"/>
            <person name="Kuo A."/>
            <person name="Miyauchi S."/>
            <person name="Kiss E."/>
            <person name="Drula E."/>
            <person name="Kohler A."/>
            <person name="Sanchez-Garcia M."/>
            <person name="Andreopoulos B."/>
            <person name="Barry K.W."/>
            <person name="Bonito G."/>
            <person name="Buee M."/>
            <person name="Carver A."/>
            <person name="Chen C."/>
            <person name="Cichocki N."/>
            <person name="Clum A."/>
            <person name="Culley D."/>
            <person name="Crous P.W."/>
            <person name="Fauchery L."/>
            <person name="Girlanda M."/>
            <person name="Hayes R."/>
            <person name="Keri Z."/>
            <person name="LaButti K."/>
            <person name="Lipzen A."/>
            <person name="Lombard V."/>
            <person name="Magnuson J."/>
            <person name="Maillard F."/>
            <person name="Morin E."/>
            <person name="Murat C."/>
            <person name="Nolan M."/>
            <person name="Ohm R."/>
            <person name="Pangilinan J."/>
            <person name="Pereira M."/>
            <person name="Perotto S."/>
            <person name="Peter M."/>
            <person name="Riley R."/>
            <person name="Sitrit Y."/>
            <person name="Stielow B."/>
            <person name="Szollosi G."/>
            <person name="Zifcakova L."/>
            <person name="Stursova M."/>
            <person name="Spatafora J.W."/>
            <person name="Tedersoo L."/>
            <person name="Vaario L.-M."/>
            <person name="Yamada A."/>
            <person name="Yan M."/>
            <person name="Wang P."/>
            <person name="Xu J."/>
            <person name="Bruns T."/>
            <person name="Baldrian P."/>
            <person name="Vilgalys R."/>
            <person name="Henrissat B."/>
            <person name="Grigoriev I.V."/>
            <person name="Hibbett D."/>
            <person name="Nagy L.G."/>
            <person name="Martin F.M."/>
        </authorList>
    </citation>
    <scope>NUCLEOTIDE SEQUENCE</scope>
    <source>
        <strain evidence="5">BED1</strain>
    </source>
</reference>
<evidence type="ECO:0000256" key="3">
    <source>
        <dbReference type="ARBA" id="ARBA00024947"/>
    </source>
</evidence>
<keyword evidence="6" id="KW-1185">Reference proteome</keyword>
<dbReference type="GO" id="GO:0005739">
    <property type="term" value="C:mitochondrion"/>
    <property type="evidence" value="ECO:0007669"/>
    <property type="project" value="TreeGrafter"/>
</dbReference>
<organism evidence="5 6">
    <name type="scientific">Boletus edulis BED1</name>
    <dbReference type="NCBI Taxonomy" id="1328754"/>
    <lineage>
        <taxon>Eukaryota</taxon>
        <taxon>Fungi</taxon>
        <taxon>Dikarya</taxon>
        <taxon>Basidiomycota</taxon>
        <taxon>Agaricomycotina</taxon>
        <taxon>Agaricomycetes</taxon>
        <taxon>Agaricomycetidae</taxon>
        <taxon>Boletales</taxon>
        <taxon>Boletineae</taxon>
        <taxon>Boletaceae</taxon>
        <taxon>Boletoideae</taxon>
        <taxon>Boletus</taxon>
    </lineage>
</organism>
<reference evidence="5" key="2">
    <citation type="journal article" date="2020" name="Nat. Commun.">
        <title>Large-scale genome sequencing of mycorrhizal fungi provides insights into the early evolution of symbiotic traits.</title>
        <authorList>
            <person name="Miyauchi S."/>
            <person name="Kiss E."/>
            <person name="Kuo A."/>
            <person name="Drula E."/>
            <person name="Kohler A."/>
            <person name="Sanchez-Garcia M."/>
            <person name="Morin E."/>
            <person name="Andreopoulos B."/>
            <person name="Barry K.W."/>
            <person name="Bonito G."/>
            <person name="Buee M."/>
            <person name="Carver A."/>
            <person name="Chen C."/>
            <person name="Cichocki N."/>
            <person name="Clum A."/>
            <person name="Culley D."/>
            <person name="Crous P.W."/>
            <person name="Fauchery L."/>
            <person name="Girlanda M."/>
            <person name="Hayes R.D."/>
            <person name="Keri Z."/>
            <person name="LaButti K."/>
            <person name="Lipzen A."/>
            <person name="Lombard V."/>
            <person name="Magnuson J."/>
            <person name="Maillard F."/>
            <person name="Murat C."/>
            <person name="Nolan M."/>
            <person name="Ohm R.A."/>
            <person name="Pangilinan J."/>
            <person name="Pereira M.F."/>
            <person name="Perotto S."/>
            <person name="Peter M."/>
            <person name="Pfister S."/>
            <person name="Riley R."/>
            <person name="Sitrit Y."/>
            <person name="Stielow J.B."/>
            <person name="Szollosi G."/>
            <person name="Zifcakova L."/>
            <person name="Stursova M."/>
            <person name="Spatafora J.W."/>
            <person name="Tedersoo L."/>
            <person name="Vaario L.M."/>
            <person name="Yamada A."/>
            <person name="Yan M."/>
            <person name="Wang P."/>
            <person name="Xu J."/>
            <person name="Bruns T."/>
            <person name="Baldrian P."/>
            <person name="Vilgalys R."/>
            <person name="Dunand C."/>
            <person name="Henrissat B."/>
            <person name="Grigoriev I.V."/>
            <person name="Hibbett D."/>
            <person name="Nagy L.G."/>
            <person name="Martin F.M."/>
        </authorList>
    </citation>
    <scope>NUCLEOTIDE SEQUENCE</scope>
    <source>
        <strain evidence="5">BED1</strain>
    </source>
</reference>
<accession>A0AAD4C6C3</accession>
<dbReference type="InterPro" id="IPR023393">
    <property type="entry name" value="START-like_dom_sf"/>
</dbReference>
<dbReference type="Proteomes" id="UP001194468">
    <property type="component" value="Unassembled WGS sequence"/>
</dbReference>
<dbReference type="CDD" id="cd07813">
    <property type="entry name" value="COQ10p_like"/>
    <property type="match status" value="1"/>
</dbReference>
<dbReference type="AlphaFoldDB" id="A0AAD4C6C3"/>